<organism evidence="4 5">
    <name type="scientific">Kineothrix sedimenti</name>
    <dbReference type="NCBI Taxonomy" id="3123317"/>
    <lineage>
        <taxon>Bacteria</taxon>
        <taxon>Bacillati</taxon>
        <taxon>Bacillota</taxon>
        <taxon>Clostridia</taxon>
        <taxon>Lachnospirales</taxon>
        <taxon>Lachnospiraceae</taxon>
        <taxon>Kineothrix</taxon>
    </lineage>
</organism>
<dbReference type="EMBL" id="CP146256">
    <property type="protein sequence ID" value="XAH72612.1"/>
    <property type="molecule type" value="Genomic_DNA"/>
</dbReference>
<reference evidence="4 5" key="1">
    <citation type="submission" date="2024-02" db="EMBL/GenBank/DDBJ databases">
        <title>Bacterial strain from lacustrine sediment.</title>
        <authorList>
            <person name="Petit C."/>
            <person name="Fadhlaoui K."/>
        </authorList>
    </citation>
    <scope>NUCLEOTIDE SEQUENCE [LARGE SCALE GENOMIC DNA]</scope>
    <source>
        <strain evidence="4 5">IPX-CK</strain>
    </source>
</reference>
<name>A0ABZ3ETF9_9FIRM</name>
<feature type="transmembrane region" description="Helical" evidence="2">
    <location>
        <begin position="281"/>
        <end position="306"/>
    </location>
</feature>
<evidence type="ECO:0000256" key="1">
    <source>
        <dbReference type="SAM" id="MobiDB-lite"/>
    </source>
</evidence>
<dbReference type="InterPro" id="IPR025645">
    <property type="entry name" value="DUF4349"/>
</dbReference>
<evidence type="ECO:0000256" key="2">
    <source>
        <dbReference type="SAM" id="Phobius"/>
    </source>
</evidence>
<accession>A0ABZ3ETF9</accession>
<feature type="compositionally biased region" description="Basic and acidic residues" evidence="1">
    <location>
        <begin position="328"/>
        <end position="350"/>
    </location>
</feature>
<dbReference type="PROSITE" id="PS51257">
    <property type="entry name" value="PROKAR_LIPOPROTEIN"/>
    <property type="match status" value="1"/>
</dbReference>
<keyword evidence="2" id="KW-0812">Transmembrane</keyword>
<feature type="domain" description="DUF4349" evidence="3">
    <location>
        <begin position="88"/>
        <end position="302"/>
    </location>
</feature>
<dbReference type="Pfam" id="PF14257">
    <property type="entry name" value="DUF4349"/>
    <property type="match status" value="1"/>
</dbReference>
<gene>
    <name evidence="4" type="ORF">V6984_13960</name>
</gene>
<evidence type="ECO:0000259" key="3">
    <source>
        <dbReference type="Pfam" id="PF14257"/>
    </source>
</evidence>
<dbReference type="RefSeq" id="WP_342756226.1">
    <property type="nucleotide sequence ID" value="NZ_CP146256.1"/>
</dbReference>
<proteinExistence type="predicted"/>
<keyword evidence="2" id="KW-1133">Transmembrane helix</keyword>
<dbReference type="Proteomes" id="UP001451571">
    <property type="component" value="Chromosome"/>
</dbReference>
<protein>
    <submittedName>
        <fullName evidence="4">DUF4349 domain-containing protein</fullName>
    </submittedName>
</protein>
<sequence>MEKLRIKNWKYKLWAAIIGVAVLGFSGCGSVSSSTADSAAVPQEASDADYGGYASDEVYVQEYEVASEESAPAEAGGTSAEISVKSNRKLIETVSMDVETEVFDELLPKVESKVSELGGYMENLNVYNGSSRYGQNNRSANLTIRIPRERLNDFVTAVSDISNVTSRSESTQDITLQYVDTESHKKALEVEQERLLELLEKAESMEDIIAIEARLSEVRYQLQSMESQLRTYDNLVDYSTVYLNIREVEVLTPSLQVSAWEKISVGFISSMNNVGNGIKNFFIYFIIWLPYIVLWAIVIILAVLLIRHFIRKKDNKSSGSLFHRYKQKKEDKTERIESNKAEANESKSEE</sequence>
<evidence type="ECO:0000313" key="5">
    <source>
        <dbReference type="Proteomes" id="UP001451571"/>
    </source>
</evidence>
<keyword evidence="2" id="KW-0472">Membrane</keyword>
<evidence type="ECO:0000313" key="4">
    <source>
        <dbReference type="EMBL" id="XAH72612.1"/>
    </source>
</evidence>
<keyword evidence="5" id="KW-1185">Reference proteome</keyword>
<feature type="region of interest" description="Disordered" evidence="1">
    <location>
        <begin position="321"/>
        <end position="350"/>
    </location>
</feature>